<dbReference type="SUPFAM" id="SSF52047">
    <property type="entry name" value="RNI-like"/>
    <property type="match status" value="1"/>
</dbReference>
<dbReference type="InterPro" id="IPR055302">
    <property type="entry name" value="F-box_dom-containing"/>
</dbReference>
<dbReference type="Proteomes" id="UP001054889">
    <property type="component" value="Unassembled WGS sequence"/>
</dbReference>
<feature type="domain" description="F-box/LRR-repeat protein 15/At3g58940/PEG3-like LRR" evidence="2">
    <location>
        <begin position="112"/>
        <end position="333"/>
    </location>
</feature>
<keyword evidence="4" id="KW-1185">Reference proteome</keyword>
<dbReference type="CDD" id="cd22160">
    <property type="entry name" value="F-box_AtFBL13-like"/>
    <property type="match status" value="1"/>
</dbReference>
<dbReference type="PANTHER" id="PTHR32141:SF168">
    <property type="entry name" value="OS12G0595200 PROTEIN"/>
    <property type="match status" value="1"/>
</dbReference>
<feature type="domain" description="F-box" evidence="1">
    <location>
        <begin position="25"/>
        <end position="65"/>
    </location>
</feature>
<dbReference type="AlphaFoldDB" id="A0AAV5EJD2"/>
<dbReference type="EMBL" id="BQKI01000076">
    <property type="protein sequence ID" value="GJN22706.1"/>
    <property type="molecule type" value="Genomic_DNA"/>
</dbReference>
<dbReference type="InterPro" id="IPR036047">
    <property type="entry name" value="F-box-like_dom_sf"/>
</dbReference>
<name>A0AAV5EJD2_ELECO</name>
<dbReference type="InterPro" id="IPR055411">
    <property type="entry name" value="LRR_FXL15/At3g58940/PEG3-like"/>
</dbReference>
<dbReference type="InterPro" id="IPR053781">
    <property type="entry name" value="F-box_AtFBL13-like"/>
</dbReference>
<dbReference type="InterPro" id="IPR032675">
    <property type="entry name" value="LRR_dom_sf"/>
</dbReference>
<dbReference type="InterPro" id="IPR001810">
    <property type="entry name" value="F-box_dom"/>
</dbReference>
<dbReference type="Gene3D" id="3.80.10.10">
    <property type="entry name" value="Ribonuclease Inhibitor"/>
    <property type="match status" value="1"/>
</dbReference>
<evidence type="ECO:0008006" key="5">
    <source>
        <dbReference type="Google" id="ProtNLM"/>
    </source>
</evidence>
<organism evidence="3 4">
    <name type="scientific">Eleusine coracana subsp. coracana</name>
    <dbReference type="NCBI Taxonomy" id="191504"/>
    <lineage>
        <taxon>Eukaryota</taxon>
        <taxon>Viridiplantae</taxon>
        <taxon>Streptophyta</taxon>
        <taxon>Embryophyta</taxon>
        <taxon>Tracheophyta</taxon>
        <taxon>Spermatophyta</taxon>
        <taxon>Magnoliopsida</taxon>
        <taxon>Liliopsida</taxon>
        <taxon>Poales</taxon>
        <taxon>Poaceae</taxon>
        <taxon>PACMAD clade</taxon>
        <taxon>Chloridoideae</taxon>
        <taxon>Cynodonteae</taxon>
        <taxon>Eleusininae</taxon>
        <taxon>Eleusine</taxon>
    </lineage>
</organism>
<dbReference type="Pfam" id="PF24758">
    <property type="entry name" value="LRR_At5g56370"/>
    <property type="match status" value="1"/>
</dbReference>
<evidence type="ECO:0000259" key="1">
    <source>
        <dbReference type="Pfam" id="PF00646"/>
    </source>
</evidence>
<dbReference type="PANTHER" id="PTHR32141">
    <property type="match status" value="1"/>
</dbReference>
<comment type="caution">
    <text evidence="3">The sequence shown here is derived from an EMBL/GenBank/DDBJ whole genome shotgun (WGS) entry which is preliminary data.</text>
</comment>
<evidence type="ECO:0000313" key="3">
    <source>
        <dbReference type="EMBL" id="GJN22706.1"/>
    </source>
</evidence>
<dbReference type="SUPFAM" id="SSF81383">
    <property type="entry name" value="F-box domain"/>
    <property type="match status" value="1"/>
</dbReference>
<sequence length="343" mass="38388">MASIVLCSKRRADRGGSDHLGPDLISRLPDDVLGAVVSLLGTEEGARTAVLSRRWRHIWRSAPLNLDDRLQFMYTDSERLQVISKILDIHGGPTRRLAFRSLRTPSSIRHYDDLLSLPIFDALEELVLHFPVAAEHPKMPASTLRFANLRVMDISNCSFPDSCRAPSFPCLNYLSLCHVVITEELLQVLISSSPGIESLVLDTNSGHRQICLSLPRLRHLAVLVRSFRKMEEVELENLIIEDAASLERILLHEANYGPSIRIIGATKLRMLGYLGTGFPVIELGNSIFKAMVPFSLVDQFPTLTILALEMPGPKLKVLIGYLRCFPCLEKLHIKVPIAKPVYL</sequence>
<proteinExistence type="predicted"/>
<evidence type="ECO:0000313" key="4">
    <source>
        <dbReference type="Proteomes" id="UP001054889"/>
    </source>
</evidence>
<reference evidence="3" key="1">
    <citation type="journal article" date="2018" name="DNA Res.">
        <title>Multiple hybrid de novo genome assembly of finger millet, an orphan allotetraploid crop.</title>
        <authorList>
            <person name="Hatakeyama M."/>
            <person name="Aluri S."/>
            <person name="Balachadran M.T."/>
            <person name="Sivarajan S.R."/>
            <person name="Patrignani A."/>
            <person name="Gruter S."/>
            <person name="Poveda L."/>
            <person name="Shimizu-Inatsugi R."/>
            <person name="Baeten J."/>
            <person name="Francoijs K.J."/>
            <person name="Nataraja K.N."/>
            <person name="Reddy Y.A.N."/>
            <person name="Phadnis S."/>
            <person name="Ravikumar R.L."/>
            <person name="Schlapbach R."/>
            <person name="Sreeman S.M."/>
            <person name="Shimizu K.K."/>
        </authorList>
    </citation>
    <scope>NUCLEOTIDE SEQUENCE</scope>
</reference>
<reference evidence="3" key="2">
    <citation type="submission" date="2021-12" db="EMBL/GenBank/DDBJ databases">
        <title>Resequencing data analysis of finger millet.</title>
        <authorList>
            <person name="Hatakeyama M."/>
            <person name="Aluri S."/>
            <person name="Balachadran M.T."/>
            <person name="Sivarajan S.R."/>
            <person name="Poveda L."/>
            <person name="Shimizu-Inatsugi R."/>
            <person name="Schlapbach R."/>
            <person name="Sreeman S.M."/>
            <person name="Shimizu K.K."/>
        </authorList>
    </citation>
    <scope>NUCLEOTIDE SEQUENCE</scope>
</reference>
<accession>A0AAV5EJD2</accession>
<evidence type="ECO:0000259" key="2">
    <source>
        <dbReference type="Pfam" id="PF24758"/>
    </source>
</evidence>
<gene>
    <name evidence="3" type="primary">gb10301</name>
    <name evidence="3" type="ORF">PR202_gb10301</name>
</gene>
<dbReference type="Pfam" id="PF00646">
    <property type="entry name" value="F-box"/>
    <property type="match status" value="1"/>
</dbReference>
<protein>
    <recommendedName>
        <fullName evidence="5">F-box domain-containing protein</fullName>
    </recommendedName>
</protein>